<comment type="caution">
    <text evidence="7">The sequence shown here is derived from an EMBL/GenBank/DDBJ whole genome shotgun (WGS) entry which is preliminary data.</text>
</comment>
<organism evidence="7 8">
    <name type="scientific">Hoeflea algicola</name>
    <dbReference type="NCBI Taxonomy" id="2983763"/>
    <lineage>
        <taxon>Bacteria</taxon>
        <taxon>Pseudomonadati</taxon>
        <taxon>Pseudomonadota</taxon>
        <taxon>Alphaproteobacteria</taxon>
        <taxon>Hyphomicrobiales</taxon>
        <taxon>Rhizobiaceae</taxon>
        <taxon>Hoeflea</taxon>
    </lineage>
</organism>
<evidence type="ECO:0000313" key="7">
    <source>
        <dbReference type="EMBL" id="MCY0147222.1"/>
    </source>
</evidence>
<protein>
    <submittedName>
        <fullName evidence="7">AI-2E family transporter</fullName>
    </submittedName>
</protein>
<evidence type="ECO:0000256" key="6">
    <source>
        <dbReference type="SAM" id="Phobius"/>
    </source>
</evidence>
<evidence type="ECO:0000256" key="4">
    <source>
        <dbReference type="ARBA" id="ARBA00022989"/>
    </source>
</evidence>
<dbReference type="EMBL" id="JAOVZR010000001">
    <property type="protein sequence ID" value="MCY0147222.1"/>
    <property type="molecule type" value="Genomic_DNA"/>
</dbReference>
<dbReference type="PANTHER" id="PTHR21716:SF4">
    <property type="entry name" value="TRANSMEMBRANE PROTEIN 245"/>
    <property type="match status" value="1"/>
</dbReference>
<evidence type="ECO:0000256" key="1">
    <source>
        <dbReference type="ARBA" id="ARBA00004141"/>
    </source>
</evidence>
<keyword evidence="5 6" id="KW-0472">Membrane</keyword>
<evidence type="ECO:0000256" key="5">
    <source>
        <dbReference type="ARBA" id="ARBA00023136"/>
    </source>
</evidence>
<gene>
    <name evidence="7" type="ORF">OEG84_05720</name>
</gene>
<comment type="similarity">
    <text evidence="2">Belongs to the autoinducer-2 exporter (AI-2E) (TC 2.A.86) family.</text>
</comment>
<dbReference type="PANTHER" id="PTHR21716">
    <property type="entry name" value="TRANSMEMBRANE PROTEIN"/>
    <property type="match status" value="1"/>
</dbReference>
<evidence type="ECO:0000256" key="2">
    <source>
        <dbReference type="ARBA" id="ARBA00009773"/>
    </source>
</evidence>
<accession>A0ABT3Z621</accession>
<comment type="subcellular location">
    <subcellularLocation>
        <location evidence="1">Membrane</location>
        <topology evidence="1">Multi-pass membrane protein</topology>
    </subcellularLocation>
</comment>
<keyword evidence="3 6" id="KW-0812">Transmembrane</keyword>
<dbReference type="Proteomes" id="UP001073227">
    <property type="component" value="Unassembled WGS sequence"/>
</dbReference>
<dbReference type="Pfam" id="PF01594">
    <property type="entry name" value="AI-2E_transport"/>
    <property type="match status" value="1"/>
</dbReference>
<feature type="transmembrane region" description="Helical" evidence="6">
    <location>
        <begin position="60"/>
        <end position="82"/>
    </location>
</feature>
<name>A0ABT3Z621_9HYPH</name>
<feature type="transmembrane region" description="Helical" evidence="6">
    <location>
        <begin position="268"/>
        <end position="286"/>
    </location>
</feature>
<keyword evidence="8" id="KW-1185">Reference proteome</keyword>
<dbReference type="RefSeq" id="WP_267656102.1">
    <property type="nucleotide sequence ID" value="NZ_JAOVZR010000001.1"/>
</dbReference>
<sequence length="346" mass="37747">MLVQRVGFYLILALTTIAFGLLLLPFYTAVLWAIILAIVFHPVQHFLVRRLNGREGVAAFLNILMCICLVIVPVVIILASIAQEGASLYKQVSSEEFDLRGRVEQFTSAVPSFIERWTPFEIGNFPDLRDKLSGGIMQAGQSMAGHLVNAGETTLNFFIGSGIMLYLLFFLFRDGEKIVARIKRAMPLSDDYSAQFLEKFTSVINATVRGNIIIAIIQGTIGGVTFWALGIEAALLWGVVMTFFSMLPAVGAAFVWGPVALFLLFSGAWLKGIILIFVGLLIIGLIDNLLRPPLVGKESKLPDYVVLVSTVGGMALFGINGFIVGPLIAAMFISAWSLFAHEPADI</sequence>
<keyword evidence="4 6" id="KW-1133">Transmembrane helix</keyword>
<evidence type="ECO:0000313" key="8">
    <source>
        <dbReference type="Proteomes" id="UP001073227"/>
    </source>
</evidence>
<feature type="transmembrane region" description="Helical" evidence="6">
    <location>
        <begin position="235"/>
        <end position="256"/>
    </location>
</feature>
<evidence type="ECO:0000256" key="3">
    <source>
        <dbReference type="ARBA" id="ARBA00022692"/>
    </source>
</evidence>
<feature type="transmembrane region" description="Helical" evidence="6">
    <location>
        <begin position="30"/>
        <end position="48"/>
    </location>
</feature>
<feature type="transmembrane region" description="Helical" evidence="6">
    <location>
        <begin position="155"/>
        <end position="172"/>
    </location>
</feature>
<dbReference type="InterPro" id="IPR002549">
    <property type="entry name" value="AI-2E-like"/>
</dbReference>
<feature type="transmembrane region" description="Helical" evidence="6">
    <location>
        <begin position="208"/>
        <end position="229"/>
    </location>
</feature>
<proteinExistence type="inferred from homology"/>
<reference evidence="7" key="1">
    <citation type="submission" date="2022-10" db="EMBL/GenBank/DDBJ databases">
        <title>Hoeflea sp. G2-23, isolated from marine algae.</title>
        <authorList>
            <person name="Kristyanto S."/>
            <person name="Kim J.M."/>
            <person name="Jeon C.O."/>
        </authorList>
    </citation>
    <scope>NUCLEOTIDE SEQUENCE</scope>
    <source>
        <strain evidence="7">G2-23</strain>
    </source>
</reference>
<feature type="transmembrane region" description="Helical" evidence="6">
    <location>
        <begin position="306"/>
        <end position="339"/>
    </location>
</feature>
<feature type="transmembrane region" description="Helical" evidence="6">
    <location>
        <begin position="7"/>
        <end position="24"/>
    </location>
</feature>